<keyword evidence="4" id="KW-1185">Reference proteome</keyword>
<evidence type="ECO:0000313" key="4">
    <source>
        <dbReference type="Proteomes" id="UP000887566"/>
    </source>
</evidence>
<dbReference type="GO" id="GO:0004497">
    <property type="term" value="F:monooxygenase activity"/>
    <property type="evidence" value="ECO:0007669"/>
    <property type="project" value="UniProtKB-KW"/>
</dbReference>
<dbReference type="GO" id="GO:0005506">
    <property type="term" value="F:iron ion binding"/>
    <property type="evidence" value="ECO:0007669"/>
    <property type="project" value="InterPro"/>
</dbReference>
<reference evidence="5" key="1">
    <citation type="submission" date="2022-11" db="UniProtKB">
        <authorList>
            <consortium name="WormBaseParasite"/>
        </authorList>
    </citation>
    <scope>IDENTIFICATION</scope>
</reference>
<proteinExistence type="inferred from homology"/>
<organism evidence="4 5">
    <name type="scientific">Plectus sambesii</name>
    <dbReference type="NCBI Taxonomy" id="2011161"/>
    <lineage>
        <taxon>Eukaryota</taxon>
        <taxon>Metazoa</taxon>
        <taxon>Ecdysozoa</taxon>
        <taxon>Nematoda</taxon>
        <taxon>Chromadorea</taxon>
        <taxon>Plectida</taxon>
        <taxon>Plectina</taxon>
        <taxon>Plectoidea</taxon>
        <taxon>Plectidae</taxon>
        <taxon>Plectus</taxon>
    </lineage>
</organism>
<dbReference type="WBParaSite" id="PSAMB.scaffold7158size8129.g30028.t1">
    <property type="protein sequence ID" value="PSAMB.scaffold7158size8129.g30028.t1"/>
    <property type="gene ID" value="PSAMB.scaffold7158size8129.g30028"/>
</dbReference>
<dbReference type="PANTHER" id="PTHR24284:SF1">
    <property type="entry name" value="CYTOCHROME P450 FAMILY"/>
    <property type="match status" value="1"/>
</dbReference>
<comment type="similarity">
    <text evidence="1">Belongs to the cytochrome P450 family.</text>
</comment>
<dbReference type="InterPro" id="IPR002401">
    <property type="entry name" value="Cyt_P450_E_grp-I"/>
</dbReference>
<keyword evidence="2" id="KW-0560">Oxidoreductase</keyword>
<keyword evidence="3" id="KW-1133">Transmembrane helix</keyword>
<dbReference type="SUPFAM" id="SSF48264">
    <property type="entry name" value="Cytochrome P450"/>
    <property type="match status" value="1"/>
</dbReference>
<keyword evidence="3" id="KW-0812">Transmembrane</keyword>
<dbReference type="InterPro" id="IPR036396">
    <property type="entry name" value="Cyt_P450_sf"/>
</dbReference>
<dbReference type="PRINTS" id="PR00463">
    <property type="entry name" value="EP450I"/>
</dbReference>
<evidence type="ECO:0000256" key="2">
    <source>
        <dbReference type="ARBA" id="ARBA00023033"/>
    </source>
</evidence>
<evidence type="ECO:0000313" key="5">
    <source>
        <dbReference type="WBParaSite" id="PSAMB.scaffold7158size8129.g30028.t1"/>
    </source>
</evidence>
<dbReference type="GO" id="GO:0016705">
    <property type="term" value="F:oxidoreductase activity, acting on paired donors, with incorporation or reduction of molecular oxygen"/>
    <property type="evidence" value="ECO:0007669"/>
    <property type="project" value="InterPro"/>
</dbReference>
<dbReference type="Pfam" id="PF00067">
    <property type="entry name" value="p450"/>
    <property type="match status" value="1"/>
</dbReference>
<feature type="transmembrane region" description="Helical" evidence="3">
    <location>
        <begin position="5"/>
        <end position="21"/>
    </location>
</feature>
<dbReference type="InterPro" id="IPR001128">
    <property type="entry name" value="Cyt_P450"/>
</dbReference>
<evidence type="ECO:0000256" key="1">
    <source>
        <dbReference type="ARBA" id="ARBA00010617"/>
    </source>
</evidence>
<dbReference type="AlphaFoldDB" id="A0A914X9R1"/>
<protein>
    <submittedName>
        <fullName evidence="5">Cytochrome P450</fullName>
    </submittedName>
</protein>
<dbReference type="GO" id="GO:0020037">
    <property type="term" value="F:heme binding"/>
    <property type="evidence" value="ECO:0007669"/>
    <property type="project" value="InterPro"/>
</dbReference>
<keyword evidence="3" id="KW-0472">Membrane</keyword>
<dbReference type="Gene3D" id="1.10.630.10">
    <property type="entry name" value="Cytochrome P450"/>
    <property type="match status" value="1"/>
</dbReference>
<dbReference type="PANTHER" id="PTHR24284">
    <property type="entry name" value="CYTOCHROME P450 FAMILY"/>
    <property type="match status" value="1"/>
</dbReference>
<name>A0A914X9R1_9BILA</name>
<sequence length="123" mass="14056">MISSLFLILAAYLIYYLYNFYRKVAKYPPGPTPLPIIGNLHQLEAINTHKQLERWSKVYGPVFTVFFPAPTVIITQLPEIKEALIKKGDLFADRPPWPISDVFSYVKNSGIGNSSGPSWREQR</sequence>
<evidence type="ECO:0000256" key="3">
    <source>
        <dbReference type="SAM" id="Phobius"/>
    </source>
</evidence>
<keyword evidence="2" id="KW-0503">Monooxygenase</keyword>
<accession>A0A914X9R1</accession>
<dbReference type="Proteomes" id="UP000887566">
    <property type="component" value="Unplaced"/>
</dbReference>